<dbReference type="Proteomes" id="UP000469890">
    <property type="component" value="Unassembled WGS sequence"/>
</dbReference>
<evidence type="ECO:0000256" key="1">
    <source>
        <dbReference type="SAM" id="MobiDB-lite"/>
    </source>
</evidence>
<accession>A0A8H4F3B4</accession>
<name>A0A8H4F3B4_MUCCL</name>
<reference evidence="2 3" key="1">
    <citation type="submission" date="2019-09" db="EMBL/GenBank/DDBJ databases">
        <authorList>
            <consortium name="DOE Joint Genome Institute"/>
            <person name="Mondo S.J."/>
            <person name="Navarro-Mendoza M.I."/>
            <person name="Perez-Arques C."/>
            <person name="Panchal S."/>
            <person name="Nicolas F.E."/>
            <person name="Ganguly P."/>
            <person name="Pangilinan J."/>
            <person name="Grigoriev I."/>
            <person name="Heitman J."/>
            <person name="Sanya K."/>
            <person name="Garre V."/>
        </authorList>
    </citation>
    <scope>NUCLEOTIDE SEQUENCE [LARGE SCALE GENOMIC DNA]</scope>
    <source>
        <strain evidence="2 3">MU402</strain>
    </source>
</reference>
<organism evidence="2 3">
    <name type="scientific">Mucor circinelloides f. lusitanicus</name>
    <name type="common">Mucor racemosus var. lusitanicus</name>
    <dbReference type="NCBI Taxonomy" id="29924"/>
    <lineage>
        <taxon>Eukaryota</taxon>
        <taxon>Fungi</taxon>
        <taxon>Fungi incertae sedis</taxon>
        <taxon>Mucoromycota</taxon>
        <taxon>Mucoromycotina</taxon>
        <taxon>Mucoromycetes</taxon>
        <taxon>Mucorales</taxon>
        <taxon>Mucorineae</taxon>
        <taxon>Mucoraceae</taxon>
        <taxon>Mucor</taxon>
    </lineage>
</organism>
<dbReference type="EMBL" id="JAAECE010000002">
    <property type="protein sequence ID" value="KAF1804662.1"/>
    <property type="molecule type" value="Genomic_DNA"/>
</dbReference>
<feature type="region of interest" description="Disordered" evidence="1">
    <location>
        <begin position="87"/>
        <end position="119"/>
    </location>
</feature>
<proteinExistence type="predicted"/>
<gene>
    <name evidence="2" type="ORF">FB192DRAFT_1454964</name>
</gene>
<feature type="compositionally biased region" description="Polar residues" evidence="1">
    <location>
        <begin position="90"/>
        <end position="108"/>
    </location>
</feature>
<sequence>MEQEDLVDNNLVPSCVDCSTYFKITPLKQWSKQDYISYRKRNGSFSPPDGKLIEDFSNDLSKILNSVELTDKSERLIKLMIPMMKRKATQQETSEGPSTASYPSSNHTPIDELFEDEPLPDTMPNDFRDAVFKAGYHYFKGELSLNTIASLTRMKQGFSPKTLNEYLDVVSYNLLMKHMGPDEKNALKLSLCHILCFAPSSRSINNKCREKRNMRIANESFNGCYFSYCKFDIADQNYSSSKCHQI</sequence>
<dbReference type="AlphaFoldDB" id="A0A8H4F3B4"/>
<comment type="caution">
    <text evidence="2">The sequence shown here is derived from an EMBL/GenBank/DDBJ whole genome shotgun (WGS) entry which is preliminary data.</text>
</comment>
<protein>
    <submittedName>
        <fullName evidence="2">Uncharacterized protein</fullName>
    </submittedName>
</protein>
<evidence type="ECO:0000313" key="2">
    <source>
        <dbReference type="EMBL" id="KAF1804662.1"/>
    </source>
</evidence>
<evidence type="ECO:0000313" key="3">
    <source>
        <dbReference type="Proteomes" id="UP000469890"/>
    </source>
</evidence>
<feature type="non-terminal residue" evidence="2">
    <location>
        <position position="246"/>
    </location>
</feature>